<dbReference type="InterPro" id="IPR005886">
    <property type="entry name" value="UDP_G4E"/>
</dbReference>
<dbReference type="EC" id="5.1.3.2" evidence="5 11"/>
<evidence type="ECO:0000256" key="5">
    <source>
        <dbReference type="ARBA" id="ARBA00013189"/>
    </source>
</evidence>
<dbReference type="UniPathway" id="UPA00214"/>
<dbReference type="CDD" id="cd05247">
    <property type="entry name" value="UDP_G4E_1_SDR_e"/>
    <property type="match status" value="1"/>
</dbReference>
<dbReference type="Proteomes" id="UP000282892">
    <property type="component" value="Chromosome"/>
</dbReference>
<dbReference type="Gene3D" id="3.40.50.720">
    <property type="entry name" value="NAD(P)-binding Rossmann-like Domain"/>
    <property type="match status" value="1"/>
</dbReference>
<evidence type="ECO:0000256" key="2">
    <source>
        <dbReference type="ARBA" id="ARBA00001911"/>
    </source>
</evidence>
<evidence type="ECO:0000256" key="8">
    <source>
        <dbReference type="ARBA" id="ARBA00023144"/>
    </source>
</evidence>
<comment type="pathway">
    <text evidence="3 11">Carbohydrate metabolism; galactose metabolism.</text>
</comment>
<comment type="subunit">
    <text evidence="11">Homodimer.</text>
</comment>
<dbReference type="InterPro" id="IPR001509">
    <property type="entry name" value="Epimerase_deHydtase"/>
</dbReference>
<dbReference type="STRING" id="1193713.GCA_001636315_01653"/>
<reference evidence="13 14" key="1">
    <citation type="submission" date="2017-07" db="EMBL/GenBank/DDBJ databases">
        <title>The complete genome sequence of Bacillus mesonae strain H20-5, an efficient strain improving plant abiotic stress resistance.</title>
        <authorList>
            <person name="Kim S.Y."/>
            <person name="Song H."/>
            <person name="Sang M.K."/>
            <person name="Weon H.-Y."/>
            <person name="Song J."/>
        </authorList>
    </citation>
    <scope>NUCLEOTIDE SEQUENCE [LARGE SCALE GENOMIC DNA]</scope>
    <source>
        <strain evidence="13 14">H20-5</strain>
    </source>
</reference>
<evidence type="ECO:0000256" key="10">
    <source>
        <dbReference type="ARBA" id="ARBA00023277"/>
    </source>
</evidence>
<accession>A0A3T0I3V5</accession>
<dbReference type="KEGG" id="nmk:CHR53_23790"/>
<dbReference type="PANTHER" id="PTHR43725:SF53">
    <property type="entry name" value="UDP-ARABINOSE 4-EPIMERASE 1"/>
    <property type="match status" value="1"/>
</dbReference>
<evidence type="ECO:0000256" key="1">
    <source>
        <dbReference type="ARBA" id="ARBA00000083"/>
    </source>
</evidence>
<dbReference type="EMBL" id="CP022572">
    <property type="protein sequence ID" value="AZU64035.1"/>
    <property type="molecule type" value="Genomic_DNA"/>
</dbReference>
<keyword evidence="8" id="KW-0299">Galactose metabolism</keyword>
<evidence type="ECO:0000256" key="9">
    <source>
        <dbReference type="ARBA" id="ARBA00023235"/>
    </source>
</evidence>
<keyword evidence="9 11" id="KW-0413">Isomerase</keyword>
<comment type="similarity">
    <text evidence="4 11">Belongs to the NAD(P)-dependent epimerase/dehydratase family.</text>
</comment>
<dbReference type="Gene3D" id="3.90.25.10">
    <property type="entry name" value="UDP-galactose 4-epimerase, domain 1"/>
    <property type="match status" value="1"/>
</dbReference>
<evidence type="ECO:0000256" key="11">
    <source>
        <dbReference type="RuleBase" id="RU366046"/>
    </source>
</evidence>
<keyword evidence="7 11" id="KW-0520">NAD</keyword>
<gene>
    <name evidence="13" type="primary">galE</name>
    <name evidence="13" type="ORF">CHR53_23790</name>
</gene>
<dbReference type="SUPFAM" id="SSF51735">
    <property type="entry name" value="NAD(P)-binding Rossmann-fold domains"/>
    <property type="match status" value="1"/>
</dbReference>
<evidence type="ECO:0000256" key="4">
    <source>
        <dbReference type="ARBA" id="ARBA00007637"/>
    </source>
</evidence>
<dbReference type="InterPro" id="IPR036291">
    <property type="entry name" value="NAD(P)-bd_dom_sf"/>
</dbReference>
<dbReference type="PANTHER" id="PTHR43725">
    <property type="entry name" value="UDP-GLUCOSE 4-EPIMERASE"/>
    <property type="match status" value="1"/>
</dbReference>
<dbReference type="AlphaFoldDB" id="A0A3T0I3V5"/>
<evidence type="ECO:0000313" key="13">
    <source>
        <dbReference type="EMBL" id="AZU64035.1"/>
    </source>
</evidence>
<comment type="cofactor">
    <cofactor evidence="2 11">
        <name>NAD(+)</name>
        <dbReference type="ChEBI" id="CHEBI:57540"/>
    </cofactor>
</comment>
<proteinExistence type="inferred from homology"/>
<dbReference type="GO" id="GO:0033499">
    <property type="term" value="P:galactose catabolic process via UDP-galactose, Leloir pathway"/>
    <property type="evidence" value="ECO:0007669"/>
    <property type="project" value="TreeGrafter"/>
</dbReference>
<evidence type="ECO:0000313" key="14">
    <source>
        <dbReference type="Proteomes" id="UP000282892"/>
    </source>
</evidence>
<dbReference type="GO" id="GO:0003978">
    <property type="term" value="F:UDP-glucose 4-epimerase activity"/>
    <property type="evidence" value="ECO:0007669"/>
    <property type="project" value="UniProtKB-UniRule"/>
</dbReference>
<keyword evidence="10 11" id="KW-0119">Carbohydrate metabolism</keyword>
<evidence type="ECO:0000256" key="7">
    <source>
        <dbReference type="ARBA" id="ARBA00023027"/>
    </source>
</evidence>
<evidence type="ECO:0000259" key="12">
    <source>
        <dbReference type="Pfam" id="PF01370"/>
    </source>
</evidence>
<dbReference type="NCBIfam" id="TIGR01179">
    <property type="entry name" value="galE"/>
    <property type="match status" value="1"/>
</dbReference>
<organism evidence="13 14">
    <name type="scientific">Neobacillus mesonae</name>
    <dbReference type="NCBI Taxonomy" id="1193713"/>
    <lineage>
        <taxon>Bacteria</taxon>
        <taxon>Bacillati</taxon>
        <taxon>Bacillota</taxon>
        <taxon>Bacilli</taxon>
        <taxon>Bacillales</taxon>
        <taxon>Bacillaceae</taxon>
        <taxon>Neobacillus</taxon>
    </lineage>
</organism>
<sequence>MILVVGGAGYIGSHLVKELVETEEVVVLDNLSTGHREAVDSRAIFVKGDLGNVDDLIMVFRSYPIKAVMHFAANSLVGESVVDPLKYYNNNVASTIMLLKVMQRFKVKNFIFSSTAATYGIPNVDIIDETTPTSPINPYGRSKLMVEQILADFSKSYGLNYVVLRYFNAAGAHKSAAIGESHDPETHLIPIVLQHLLGQRDKVSVYGSDYETEDGTCIRDYIHVTDLASAHILALNTLLKGKKSEEIYNLGNGLGFSVKEVIETCEHVTGIKANVEMADRRPGDPARLVASSQKIYDELGWKAERNLEQIITDAWNWHQKQEY</sequence>
<protein>
    <recommendedName>
        <fullName evidence="6 11">UDP-glucose 4-epimerase</fullName>
        <ecNumber evidence="5 11">5.1.3.2</ecNumber>
    </recommendedName>
</protein>
<feature type="domain" description="NAD-dependent epimerase/dehydratase" evidence="12">
    <location>
        <begin position="2"/>
        <end position="251"/>
    </location>
</feature>
<evidence type="ECO:0000256" key="3">
    <source>
        <dbReference type="ARBA" id="ARBA00004947"/>
    </source>
</evidence>
<dbReference type="Pfam" id="PF01370">
    <property type="entry name" value="Epimerase"/>
    <property type="match status" value="1"/>
</dbReference>
<comment type="catalytic activity">
    <reaction evidence="1 11">
        <text>UDP-alpha-D-glucose = UDP-alpha-D-galactose</text>
        <dbReference type="Rhea" id="RHEA:22168"/>
        <dbReference type="ChEBI" id="CHEBI:58885"/>
        <dbReference type="ChEBI" id="CHEBI:66914"/>
        <dbReference type="EC" id="5.1.3.2"/>
    </reaction>
</comment>
<keyword evidence="14" id="KW-1185">Reference proteome</keyword>
<name>A0A3T0I3V5_9BACI</name>
<evidence type="ECO:0000256" key="6">
    <source>
        <dbReference type="ARBA" id="ARBA00018569"/>
    </source>
</evidence>
<dbReference type="RefSeq" id="WP_127488724.1">
    <property type="nucleotide sequence ID" value="NZ_CP022572.1"/>
</dbReference>
<dbReference type="OrthoDB" id="9801785at2"/>